<dbReference type="AlphaFoldDB" id="A0A0L0GEB7"/>
<dbReference type="EMBL" id="KQ241617">
    <property type="protein sequence ID" value="KNC87249.1"/>
    <property type="molecule type" value="Genomic_DNA"/>
</dbReference>
<evidence type="ECO:0000313" key="2">
    <source>
        <dbReference type="Proteomes" id="UP000054560"/>
    </source>
</evidence>
<sequence length="367" mass="38629">MLKKCDCYVESVECRVSSICADIKQKRTLPSVSELSAEHIIHKFAVMCADKNLYIGVDLGGTNAKAGVITLEGELVCRKDLPITDLEENAVAERLVECIREALKSCNHTLSEVACIGVGSPGGIRDGLVTSAANFPLWKDVPLAQMIKDRCEGVTTILANDADAAIAAEVWVGAVKKHGARNMAMWTLGTGVGFGVVIEGAVVKGYSGLIEGGHAIVVPDGDLCGCSQKGCIEMYVSASNVARIAKEAARKPGAKSCLPVGDFGSYEVFQAAAKGDEVANAAIDQAADKLGMMSVNVSRFLDVELIVFAGGMTKAGDILLEKIQTAFDKYTWTKLPNNAKLVYAEVGEDSGVIGAGAMAKLHVTGEI</sequence>
<protein>
    <recommendedName>
        <fullName evidence="3">Glucokinase</fullName>
    </recommendedName>
</protein>
<keyword evidence="2" id="KW-1185">Reference proteome</keyword>
<dbReference type="OrthoDB" id="61890at2759"/>
<dbReference type="Proteomes" id="UP000054560">
    <property type="component" value="Unassembled WGS sequence"/>
</dbReference>
<dbReference type="STRING" id="667725.A0A0L0GEB7"/>
<dbReference type="Pfam" id="PF00480">
    <property type="entry name" value="ROK"/>
    <property type="match status" value="1"/>
</dbReference>
<dbReference type="eggNOG" id="ENOG502QUGI">
    <property type="taxonomic scope" value="Eukaryota"/>
</dbReference>
<dbReference type="GeneID" id="25901139"/>
<dbReference type="InterPro" id="IPR043129">
    <property type="entry name" value="ATPase_NBD"/>
</dbReference>
<reference evidence="1 2" key="1">
    <citation type="submission" date="2011-02" db="EMBL/GenBank/DDBJ databases">
        <title>The Genome Sequence of Sphaeroforma arctica JP610.</title>
        <authorList>
            <consortium name="The Broad Institute Genome Sequencing Platform"/>
            <person name="Russ C."/>
            <person name="Cuomo C."/>
            <person name="Young S.K."/>
            <person name="Zeng Q."/>
            <person name="Gargeya S."/>
            <person name="Alvarado L."/>
            <person name="Berlin A."/>
            <person name="Chapman S.B."/>
            <person name="Chen Z."/>
            <person name="Freedman E."/>
            <person name="Gellesch M."/>
            <person name="Goldberg J."/>
            <person name="Griggs A."/>
            <person name="Gujja S."/>
            <person name="Heilman E."/>
            <person name="Heiman D."/>
            <person name="Howarth C."/>
            <person name="Mehta T."/>
            <person name="Neiman D."/>
            <person name="Pearson M."/>
            <person name="Roberts A."/>
            <person name="Saif S."/>
            <person name="Shea T."/>
            <person name="Shenoy N."/>
            <person name="Sisk P."/>
            <person name="Stolte C."/>
            <person name="Sykes S."/>
            <person name="White J."/>
            <person name="Yandava C."/>
            <person name="Burger G."/>
            <person name="Gray M.W."/>
            <person name="Holland P.W.H."/>
            <person name="King N."/>
            <person name="Lang F.B.F."/>
            <person name="Roger A.J."/>
            <person name="Ruiz-Trillo I."/>
            <person name="Haas B."/>
            <person name="Nusbaum C."/>
            <person name="Birren B."/>
        </authorList>
    </citation>
    <scope>NUCLEOTIDE SEQUENCE [LARGE SCALE GENOMIC DNA]</scope>
    <source>
        <strain evidence="1 2">JP610</strain>
    </source>
</reference>
<dbReference type="GO" id="GO:0008761">
    <property type="term" value="F:UDP-N-acetylglucosamine 2-epimerase activity"/>
    <property type="evidence" value="ECO:0007669"/>
    <property type="project" value="TreeGrafter"/>
</dbReference>
<dbReference type="RefSeq" id="XP_014161151.1">
    <property type="nucleotide sequence ID" value="XM_014305676.1"/>
</dbReference>
<dbReference type="InterPro" id="IPR000600">
    <property type="entry name" value="ROK"/>
</dbReference>
<accession>A0A0L0GEB7</accession>
<gene>
    <name evidence="1" type="ORF">SARC_00635</name>
</gene>
<dbReference type="PANTHER" id="PTHR18964:SF149">
    <property type="entry name" value="BIFUNCTIONAL UDP-N-ACETYLGLUCOSAMINE 2-EPIMERASE_N-ACETYLMANNOSAMINE KINASE"/>
    <property type="match status" value="1"/>
</dbReference>
<evidence type="ECO:0008006" key="3">
    <source>
        <dbReference type="Google" id="ProtNLM"/>
    </source>
</evidence>
<evidence type="ECO:0000313" key="1">
    <source>
        <dbReference type="EMBL" id="KNC87249.1"/>
    </source>
</evidence>
<dbReference type="PANTHER" id="PTHR18964">
    <property type="entry name" value="ROK (REPRESSOR, ORF, KINASE) FAMILY"/>
    <property type="match status" value="1"/>
</dbReference>
<organism evidence="1 2">
    <name type="scientific">Sphaeroforma arctica JP610</name>
    <dbReference type="NCBI Taxonomy" id="667725"/>
    <lineage>
        <taxon>Eukaryota</taxon>
        <taxon>Ichthyosporea</taxon>
        <taxon>Ichthyophonida</taxon>
        <taxon>Sphaeroforma</taxon>
    </lineage>
</organism>
<proteinExistence type="predicted"/>
<dbReference type="SUPFAM" id="SSF53067">
    <property type="entry name" value="Actin-like ATPase domain"/>
    <property type="match status" value="1"/>
</dbReference>
<dbReference type="Gene3D" id="3.30.420.40">
    <property type="match status" value="2"/>
</dbReference>
<name>A0A0L0GEB7_9EUKA</name>
<dbReference type="GO" id="GO:0009384">
    <property type="term" value="F:N-acylmannosamine kinase activity"/>
    <property type="evidence" value="ECO:0007669"/>
    <property type="project" value="TreeGrafter"/>
</dbReference>